<dbReference type="EMBL" id="JAPDHZ010000002">
    <property type="protein sequence ID" value="MDG0790760.1"/>
    <property type="molecule type" value="Genomic_DNA"/>
</dbReference>
<organism evidence="2 3">
    <name type="scientific">Cohnella ginsengisoli</name>
    <dbReference type="NCBI Taxonomy" id="425004"/>
    <lineage>
        <taxon>Bacteria</taxon>
        <taxon>Bacillati</taxon>
        <taxon>Bacillota</taxon>
        <taxon>Bacilli</taxon>
        <taxon>Bacillales</taxon>
        <taxon>Paenibacillaceae</taxon>
        <taxon>Cohnella</taxon>
    </lineage>
</organism>
<keyword evidence="3" id="KW-1185">Reference proteome</keyword>
<keyword evidence="1" id="KW-0812">Transmembrane</keyword>
<sequence length="76" mass="7952">MPLLHHAGALLSLALVFWTGSSLFAVLHPGTVRVLARVGRDGETGGPAPASDWRIRLQGGLMSLAGLILLALPMLL</sequence>
<gene>
    <name evidence="2" type="ORF">OMP38_07730</name>
</gene>
<keyword evidence="1" id="KW-0472">Membrane</keyword>
<comment type="caution">
    <text evidence="2">The sequence shown here is derived from an EMBL/GenBank/DDBJ whole genome shotgun (WGS) entry which is preliminary data.</text>
</comment>
<proteinExistence type="predicted"/>
<reference evidence="2 3" key="1">
    <citation type="submission" date="2022-10" db="EMBL/GenBank/DDBJ databases">
        <title>Comparative genomic analysis of Cohnella hashimotonis sp. nov., isolated from the International Space Station.</title>
        <authorList>
            <person name="Simpson A."/>
            <person name="Venkateswaran K."/>
        </authorList>
    </citation>
    <scope>NUCLEOTIDE SEQUENCE [LARGE SCALE GENOMIC DNA]</scope>
    <source>
        <strain evidence="2 3">DSM 18997</strain>
    </source>
</reference>
<evidence type="ECO:0000256" key="1">
    <source>
        <dbReference type="SAM" id="Phobius"/>
    </source>
</evidence>
<evidence type="ECO:0000313" key="3">
    <source>
        <dbReference type="Proteomes" id="UP001153387"/>
    </source>
</evidence>
<dbReference type="AlphaFoldDB" id="A0A9X4QLS6"/>
<keyword evidence="1" id="KW-1133">Transmembrane helix</keyword>
<feature type="transmembrane region" description="Helical" evidence="1">
    <location>
        <begin position="55"/>
        <end position="75"/>
    </location>
</feature>
<protein>
    <submittedName>
        <fullName evidence="2">Uncharacterized protein</fullName>
    </submittedName>
</protein>
<dbReference type="Proteomes" id="UP001153387">
    <property type="component" value="Unassembled WGS sequence"/>
</dbReference>
<name>A0A9X4QLS6_9BACL</name>
<dbReference type="RefSeq" id="WP_277564555.1">
    <property type="nucleotide sequence ID" value="NZ_JAPDHZ010000002.1"/>
</dbReference>
<accession>A0A9X4QLS6</accession>
<evidence type="ECO:0000313" key="2">
    <source>
        <dbReference type="EMBL" id="MDG0790760.1"/>
    </source>
</evidence>